<feature type="domain" description="Dyp-type peroxidase C-terminal" evidence="9">
    <location>
        <begin position="237"/>
        <end position="398"/>
    </location>
</feature>
<dbReference type="EMBL" id="HG793161">
    <property type="protein sequence ID" value="CRL28499.1"/>
    <property type="molecule type" value="Genomic_DNA"/>
</dbReference>
<dbReference type="GO" id="GO:0005829">
    <property type="term" value="C:cytosol"/>
    <property type="evidence" value="ECO:0007669"/>
    <property type="project" value="TreeGrafter"/>
</dbReference>
<evidence type="ECO:0000256" key="5">
    <source>
        <dbReference type="ARBA" id="ARBA00022729"/>
    </source>
</evidence>
<dbReference type="AlphaFoldDB" id="A0A0G4PQ45"/>
<keyword evidence="4" id="KW-0479">Metal-binding</keyword>
<reference evidence="11 12" key="1">
    <citation type="journal article" date="2014" name="Nat. Commun.">
        <title>Multiple recent horizontal transfers of a large genomic region in cheese making fungi.</title>
        <authorList>
            <person name="Cheeseman K."/>
            <person name="Ropars J."/>
            <person name="Renault P."/>
            <person name="Dupont J."/>
            <person name="Gouzy J."/>
            <person name="Branca A."/>
            <person name="Abraham A.L."/>
            <person name="Ceppi M."/>
            <person name="Conseiller E."/>
            <person name="Debuchy R."/>
            <person name="Malagnac F."/>
            <person name="Goarin A."/>
            <person name="Silar P."/>
            <person name="Lacoste S."/>
            <person name="Sallet E."/>
            <person name="Bensimon A."/>
            <person name="Giraud T."/>
            <person name="Brygoo Y."/>
        </authorList>
    </citation>
    <scope>NUCLEOTIDE SEQUENCE [LARGE SCALE GENOMIC DNA]</scope>
    <source>
        <strain evidence="12">FM 013</strain>
    </source>
</reference>
<dbReference type="InterPro" id="IPR011008">
    <property type="entry name" value="Dimeric_a/b-barrel"/>
</dbReference>
<dbReference type="STRING" id="1429867.A0A0G4PQ45"/>
<dbReference type="GO" id="GO:0020037">
    <property type="term" value="F:heme binding"/>
    <property type="evidence" value="ECO:0007669"/>
    <property type="project" value="InterPro"/>
</dbReference>
<keyword evidence="7" id="KW-0408">Iron</keyword>
<evidence type="ECO:0000256" key="7">
    <source>
        <dbReference type="ARBA" id="ARBA00023004"/>
    </source>
</evidence>
<gene>
    <name evidence="11" type="ORF">PCAMFM013_S028g000052</name>
</gene>
<evidence type="ECO:0000256" key="4">
    <source>
        <dbReference type="ARBA" id="ARBA00022723"/>
    </source>
</evidence>
<keyword evidence="5" id="KW-0732">Signal</keyword>
<dbReference type="InterPro" id="IPR049509">
    <property type="entry name" value="DyP_N"/>
</dbReference>
<dbReference type="PANTHER" id="PTHR30521">
    <property type="entry name" value="DEFERROCHELATASE/PEROXIDASE"/>
    <property type="match status" value="1"/>
</dbReference>
<comment type="similarity">
    <text evidence="8">Belongs to the DyP-type peroxidase family.</text>
</comment>
<evidence type="ECO:0000256" key="2">
    <source>
        <dbReference type="ARBA" id="ARBA00022559"/>
    </source>
</evidence>
<evidence type="ECO:0000256" key="1">
    <source>
        <dbReference type="ARBA" id="ARBA00001970"/>
    </source>
</evidence>
<evidence type="ECO:0000313" key="12">
    <source>
        <dbReference type="Proteomes" id="UP000053732"/>
    </source>
</evidence>
<accession>A0A0G4PQ45</accession>
<dbReference type="InterPro" id="IPR006314">
    <property type="entry name" value="Dyp_peroxidase"/>
</dbReference>
<evidence type="ECO:0000256" key="6">
    <source>
        <dbReference type="ARBA" id="ARBA00023002"/>
    </source>
</evidence>
<dbReference type="GO" id="GO:0004601">
    <property type="term" value="F:peroxidase activity"/>
    <property type="evidence" value="ECO:0007669"/>
    <property type="project" value="UniProtKB-KW"/>
</dbReference>
<proteinExistence type="inferred from homology"/>
<dbReference type="InterPro" id="IPR048328">
    <property type="entry name" value="Dyp_perox_C"/>
</dbReference>
<keyword evidence="6" id="KW-0560">Oxidoreductase</keyword>
<dbReference type="NCBIfam" id="TIGR01413">
    <property type="entry name" value="Dyp_perox_fam"/>
    <property type="match status" value="1"/>
</dbReference>
<evidence type="ECO:0000259" key="9">
    <source>
        <dbReference type="Pfam" id="PF20628"/>
    </source>
</evidence>
<dbReference type="PANTHER" id="PTHR30521:SF4">
    <property type="entry name" value="DEFERROCHELATASE"/>
    <property type="match status" value="1"/>
</dbReference>
<sequence>MAQSSPNFDNIQGDIWPGLSKKYEQFFFFQITSPDAFKPNLKRLLAHKKITTSNDAINNRKMIAKHRQEKPGVLHEIAAVNIAFTFKGMQKMYPEDGFKDDPYRKGMEGDMVNEGRDKIQEWDEAFKASNGGIDGVFFVCGTEKKVKETTAELAKLYFNEARGIKHVITLDGRERDGENYKHEHFGYLDAISQPRLTGFDEECKKGDGNYQFMSRPGRIIIGHDGEMGNEPKLMHGDWAKDGSYLVIRKYEQFVPEFNNYLKAESQKLHLTPDQLGARMMGRWKSGCPVELHPDQDNPALARMNEFNYNPESGSNCPFAAHMRKVKPRIDNRDRDMNDIMRRGIPYGPEVGPDEASATKLDRGLIFTCYQSSISNGFQEIQRQWINKNTFPDGKEDYIGDQNPGQDCIVGQLVGRPRNDRDKVLTTAICNGKGEHTSTSYTPFIQSHGGDYFFSPSISLLQAMTKADF</sequence>
<protein>
    <submittedName>
        <fullName evidence="11">Dyp-type peroxidase</fullName>
    </submittedName>
</protein>
<keyword evidence="3" id="KW-0349">Heme</keyword>
<feature type="domain" description="DyP dimeric alpha+beta barrel" evidence="10">
    <location>
        <begin position="10"/>
        <end position="175"/>
    </location>
</feature>
<keyword evidence="12" id="KW-1185">Reference proteome</keyword>
<name>A0A0G4PQ45_PENC3</name>
<evidence type="ECO:0000256" key="3">
    <source>
        <dbReference type="ARBA" id="ARBA00022617"/>
    </source>
</evidence>
<dbReference type="PROSITE" id="PS51404">
    <property type="entry name" value="DYP_PEROXIDASE"/>
    <property type="match status" value="1"/>
</dbReference>
<comment type="cofactor">
    <cofactor evidence="1">
        <name>heme b</name>
        <dbReference type="ChEBI" id="CHEBI:60344"/>
    </cofactor>
</comment>
<keyword evidence="2 11" id="KW-0575">Peroxidase</keyword>
<dbReference type="Pfam" id="PF21105">
    <property type="entry name" value="DyP_N"/>
    <property type="match status" value="1"/>
</dbReference>
<evidence type="ECO:0000313" key="11">
    <source>
        <dbReference type="EMBL" id="CRL28499.1"/>
    </source>
</evidence>
<organism evidence="11 12">
    <name type="scientific">Penicillium camemberti (strain FM 013)</name>
    <dbReference type="NCBI Taxonomy" id="1429867"/>
    <lineage>
        <taxon>Eukaryota</taxon>
        <taxon>Fungi</taxon>
        <taxon>Dikarya</taxon>
        <taxon>Ascomycota</taxon>
        <taxon>Pezizomycotina</taxon>
        <taxon>Eurotiomycetes</taxon>
        <taxon>Eurotiomycetidae</taxon>
        <taxon>Eurotiales</taxon>
        <taxon>Aspergillaceae</taxon>
        <taxon>Penicillium</taxon>
    </lineage>
</organism>
<dbReference type="GO" id="GO:0046872">
    <property type="term" value="F:metal ion binding"/>
    <property type="evidence" value="ECO:0007669"/>
    <property type="project" value="UniProtKB-KW"/>
</dbReference>
<dbReference type="SUPFAM" id="SSF54909">
    <property type="entry name" value="Dimeric alpha+beta barrel"/>
    <property type="match status" value="1"/>
</dbReference>
<evidence type="ECO:0000259" key="10">
    <source>
        <dbReference type="Pfam" id="PF21105"/>
    </source>
</evidence>
<dbReference type="Proteomes" id="UP000053732">
    <property type="component" value="Unassembled WGS sequence"/>
</dbReference>
<evidence type="ECO:0000256" key="8">
    <source>
        <dbReference type="ARBA" id="ARBA00025737"/>
    </source>
</evidence>
<dbReference type="Pfam" id="PF20628">
    <property type="entry name" value="Dyp_perox_C"/>
    <property type="match status" value="1"/>
</dbReference>